<feature type="domain" description="Transposase IS200-like" evidence="2">
    <location>
        <begin position="9"/>
        <end position="124"/>
    </location>
</feature>
<comment type="caution">
    <text evidence="3">The sequence shown here is derived from an EMBL/GenBank/DDBJ whole genome shotgun (WGS) entry which is preliminary data.</text>
</comment>
<dbReference type="PANTHER" id="PTHR34322:SF2">
    <property type="entry name" value="TRANSPOSASE IS200-LIKE DOMAIN-CONTAINING PROTEIN"/>
    <property type="match status" value="1"/>
</dbReference>
<evidence type="ECO:0000259" key="2">
    <source>
        <dbReference type="SMART" id="SM01321"/>
    </source>
</evidence>
<dbReference type="GO" id="GO:0006313">
    <property type="term" value="P:DNA transposition"/>
    <property type="evidence" value="ECO:0007669"/>
    <property type="project" value="InterPro"/>
</dbReference>
<dbReference type="SMART" id="SM01321">
    <property type="entry name" value="Y1_Tnp"/>
    <property type="match status" value="1"/>
</dbReference>
<reference evidence="3 4" key="1">
    <citation type="submission" date="2020-08" db="EMBL/GenBank/DDBJ databases">
        <title>Genomic Encyclopedia of Type Strains, Phase IV (KMG-IV): sequencing the most valuable type-strain genomes for metagenomic binning, comparative biology and taxonomic classification.</title>
        <authorList>
            <person name="Goeker M."/>
        </authorList>
    </citation>
    <scope>NUCLEOTIDE SEQUENCE [LARGE SCALE GENOMIC DNA]</scope>
    <source>
        <strain evidence="3 4">DSM 106739</strain>
    </source>
</reference>
<dbReference type="GO" id="GO:0004803">
    <property type="term" value="F:transposase activity"/>
    <property type="evidence" value="ECO:0007669"/>
    <property type="project" value="InterPro"/>
</dbReference>
<organism evidence="3 4">
    <name type="scientific">Niveibacterium umoris</name>
    <dbReference type="NCBI Taxonomy" id="1193620"/>
    <lineage>
        <taxon>Bacteria</taxon>
        <taxon>Pseudomonadati</taxon>
        <taxon>Pseudomonadota</taxon>
        <taxon>Betaproteobacteria</taxon>
        <taxon>Rhodocyclales</taxon>
        <taxon>Rhodocyclaceae</taxon>
        <taxon>Niveibacterium</taxon>
    </lineage>
</organism>
<gene>
    <name evidence="3" type="ORF">GGR36_002678</name>
</gene>
<dbReference type="InterPro" id="IPR036515">
    <property type="entry name" value="Transposase_17_sf"/>
</dbReference>
<accession>A0A840BNV0</accession>
<dbReference type="Gene3D" id="3.30.70.1290">
    <property type="entry name" value="Transposase IS200-like"/>
    <property type="match status" value="1"/>
</dbReference>
<evidence type="ECO:0000313" key="4">
    <source>
        <dbReference type="Proteomes" id="UP000561045"/>
    </source>
</evidence>
<name>A0A840BNV0_9RHOO</name>
<dbReference type="RefSeq" id="WP_183635222.1">
    <property type="nucleotide sequence ID" value="NZ_BAABLE010000005.1"/>
</dbReference>
<protein>
    <submittedName>
        <fullName evidence="3">Putative transposase</fullName>
    </submittedName>
</protein>
<evidence type="ECO:0000256" key="1">
    <source>
        <dbReference type="SAM" id="MobiDB-lite"/>
    </source>
</evidence>
<dbReference type="GO" id="GO:0003677">
    <property type="term" value="F:DNA binding"/>
    <property type="evidence" value="ECO:0007669"/>
    <property type="project" value="InterPro"/>
</dbReference>
<dbReference type="PANTHER" id="PTHR34322">
    <property type="entry name" value="TRANSPOSASE, Y1_TNP DOMAIN-CONTAINING"/>
    <property type="match status" value="1"/>
</dbReference>
<dbReference type="AlphaFoldDB" id="A0A840BNV0"/>
<feature type="region of interest" description="Disordered" evidence="1">
    <location>
        <begin position="203"/>
        <end position="229"/>
    </location>
</feature>
<dbReference type="Pfam" id="PF01797">
    <property type="entry name" value="Y1_Tnp"/>
    <property type="match status" value="1"/>
</dbReference>
<keyword evidence="4" id="KW-1185">Reference proteome</keyword>
<dbReference type="InterPro" id="IPR002686">
    <property type="entry name" value="Transposase_17"/>
</dbReference>
<dbReference type="SUPFAM" id="SSF143422">
    <property type="entry name" value="Transposase IS200-like"/>
    <property type="match status" value="1"/>
</dbReference>
<dbReference type="Proteomes" id="UP000561045">
    <property type="component" value="Unassembled WGS sequence"/>
</dbReference>
<sequence length="229" mass="26524">MARLARLYVPGLPQLITQRGNNRTALFIDETDYQQFLQCLRDGLKECAVQLHAYVLMPDHVHFLATGADERSIPNWMQRQGRRYVRWFNDRHRRTGTLWEGRYRSTVLEPSQWLLASYRYVDTNPVRSGAVPEAPYWPWSSARTHLGLESDPHLTDHTQFWSLGNTPFERQASYRRYLEQGAGKTELEAIRYAAHRGWLLGHLESDPSAPPPSRRMAPLPKGRPSKSKA</sequence>
<dbReference type="EMBL" id="JACIET010000002">
    <property type="protein sequence ID" value="MBB4013332.1"/>
    <property type="molecule type" value="Genomic_DNA"/>
</dbReference>
<proteinExistence type="predicted"/>
<evidence type="ECO:0000313" key="3">
    <source>
        <dbReference type="EMBL" id="MBB4013332.1"/>
    </source>
</evidence>